<name>A0A812JRH0_9DINO</name>
<feature type="transmembrane region" description="Helical" evidence="1">
    <location>
        <begin position="189"/>
        <end position="211"/>
    </location>
</feature>
<dbReference type="Proteomes" id="UP000604046">
    <property type="component" value="Unassembled WGS sequence"/>
</dbReference>
<proteinExistence type="predicted"/>
<keyword evidence="1" id="KW-0812">Transmembrane</keyword>
<evidence type="ECO:0000313" key="2">
    <source>
        <dbReference type="EMBL" id="CAE7211774.1"/>
    </source>
</evidence>
<dbReference type="AlphaFoldDB" id="A0A812JRH0"/>
<evidence type="ECO:0000256" key="1">
    <source>
        <dbReference type="SAM" id="Phobius"/>
    </source>
</evidence>
<comment type="caution">
    <text evidence="2">The sequence shown here is derived from an EMBL/GenBank/DDBJ whole genome shotgun (WGS) entry which is preliminary data.</text>
</comment>
<sequence length="221" mass="24509">MRMDNWRQGFKRAVVRAGPLEGARFLDVTDEWLARAARQYSEDKRFEKFARMATGSEPAPGTPAPASARVVAQPLVRPCRVARAGVARSTPVQVRFMRWAGDRLHALPRLAKLCLLLSCVLLLAKPLAMTVLARLLGAVARLVFRRVLHLVGFVVEQLLEELLQQASDAVTVPFSPGQHQCPAQLSWPLLTQVLLTATSSLAGAFVHCLYIRLTRRVIRLA</sequence>
<accession>A0A812JRH0</accession>
<feature type="transmembrane region" description="Helical" evidence="1">
    <location>
        <begin position="113"/>
        <end position="136"/>
    </location>
</feature>
<gene>
    <name evidence="2" type="ORF">SNAT2548_LOCUS7144</name>
</gene>
<dbReference type="EMBL" id="CAJNDS010000491">
    <property type="protein sequence ID" value="CAE7211774.1"/>
    <property type="molecule type" value="Genomic_DNA"/>
</dbReference>
<reference evidence="2" key="1">
    <citation type="submission" date="2021-02" db="EMBL/GenBank/DDBJ databases">
        <authorList>
            <person name="Dougan E. K."/>
            <person name="Rhodes N."/>
            <person name="Thang M."/>
            <person name="Chan C."/>
        </authorList>
    </citation>
    <scope>NUCLEOTIDE SEQUENCE</scope>
</reference>
<protein>
    <submittedName>
        <fullName evidence="2">Uncharacterized protein</fullName>
    </submittedName>
</protein>
<keyword evidence="1" id="KW-0472">Membrane</keyword>
<keyword evidence="3" id="KW-1185">Reference proteome</keyword>
<organism evidence="2 3">
    <name type="scientific">Symbiodinium natans</name>
    <dbReference type="NCBI Taxonomy" id="878477"/>
    <lineage>
        <taxon>Eukaryota</taxon>
        <taxon>Sar</taxon>
        <taxon>Alveolata</taxon>
        <taxon>Dinophyceae</taxon>
        <taxon>Suessiales</taxon>
        <taxon>Symbiodiniaceae</taxon>
        <taxon>Symbiodinium</taxon>
    </lineage>
</organism>
<evidence type="ECO:0000313" key="3">
    <source>
        <dbReference type="Proteomes" id="UP000604046"/>
    </source>
</evidence>
<keyword evidence="1" id="KW-1133">Transmembrane helix</keyword>